<evidence type="ECO:0000256" key="1">
    <source>
        <dbReference type="SAM" id="MobiDB-lite"/>
    </source>
</evidence>
<feature type="transmembrane region" description="Helical" evidence="2">
    <location>
        <begin position="45"/>
        <end position="62"/>
    </location>
</feature>
<reference evidence="3 4" key="1">
    <citation type="submission" date="2019-04" db="EMBL/GenBank/DDBJ databases">
        <title>Friends and foes A comparative genomics studyof 23 Aspergillus species from section Flavi.</title>
        <authorList>
            <consortium name="DOE Joint Genome Institute"/>
            <person name="Kjaerbolling I."/>
            <person name="Vesth T."/>
            <person name="Frisvad J.C."/>
            <person name="Nybo J.L."/>
            <person name="Theobald S."/>
            <person name="Kildgaard S."/>
            <person name="Isbrandt T."/>
            <person name="Kuo A."/>
            <person name="Sato A."/>
            <person name="Lyhne E.K."/>
            <person name="Kogle M.E."/>
            <person name="Wiebenga A."/>
            <person name="Kun R.S."/>
            <person name="Lubbers R.J."/>
            <person name="Makela M.R."/>
            <person name="Barry K."/>
            <person name="Chovatia M."/>
            <person name="Clum A."/>
            <person name="Daum C."/>
            <person name="Haridas S."/>
            <person name="He G."/>
            <person name="LaButti K."/>
            <person name="Lipzen A."/>
            <person name="Mondo S."/>
            <person name="Riley R."/>
            <person name="Salamov A."/>
            <person name="Simmons B.A."/>
            <person name="Magnuson J.K."/>
            <person name="Henrissat B."/>
            <person name="Mortensen U.H."/>
            <person name="Larsen T.O."/>
            <person name="Devries R.P."/>
            <person name="Grigoriev I.V."/>
            <person name="Machida M."/>
            <person name="Baker S.E."/>
            <person name="Andersen M.R."/>
        </authorList>
    </citation>
    <scope>NUCLEOTIDE SEQUENCE [LARGE SCALE GENOMIC DNA]</scope>
    <source>
        <strain evidence="3 4">IBT 29228</strain>
    </source>
</reference>
<evidence type="ECO:0000256" key="2">
    <source>
        <dbReference type="SAM" id="Phobius"/>
    </source>
</evidence>
<keyword evidence="4" id="KW-1185">Reference proteome</keyword>
<evidence type="ECO:0000313" key="4">
    <source>
        <dbReference type="Proteomes" id="UP000326198"/>
    </source>
</evidence>
<dbReference type="AlphaFoldDB" id="A0A5N7BDD7"/>
<keyword evidence="2" id="KW-0472">Membrane</keyword>
<feature type="region of interest" description="Disordered" evidence="1">
    <location>
        <begin position="11"/>
        <end position="39"/>
    </location>
</feature>
<accession>A0A5N7BDD7</accession>
<organism evidence="3 4">
    <name type="scientific">Aspergillus bertholletiae</name>
    <dbReference type="NCBI Taxonomy" id="1226010"/>
    <lineage>
        <taxon>Eukaryota</taxon>
        <taxon>Fungi</taxon>
        <taxon>Dikarya</taxon>
        <taxon>Ascomycota</taxon>
        <taxon>Pezizomycotina</taxon>
        <taxon>Eurotiomycetes</taxon>
        <taxon>Eurotiomycetidae</taxon>
        <taxon>Eurotiales</taxon>
        <taxon>Aspergillaceae</taxon>
        <taxon>Aspergillus</taxon>
        <taxon>Aspergillus subgen. Circumdati</taxon>
    </lineage>
</organism>
<sequence length="73" mass="7653">MEPKSLEVLALPRLTRGGRGKSSSSPECGNTPGGGRNSGDGIHTGLYHFSLILILALLLGYAGEKIRGKQSQC</sequence>
<name>A0A5N7BDD7_9EURO</name>
<protein>
    <submittedName>
        <fullName evidence="3">Uncharacterized protein</fullName>
    </submittedName>
</protein>
<proteinExistence type="predicted"/>
<keyword evidence="2" id="KW-0812">Transmembrane</keyword>
<evidence type="ECO:0000313" key="3">
    <source>
        <dbReference type="EMBL" id="KAE8379781.1"/>
    </source>
</evidence>
<gene>
    <name evidence="3" type="ORF">BDV26DRAFT_154750</name>
</gene>
<keyword evidence="2" id="KW-1133">Transmembrane helix</keyword>
<dbReference type="Proteomes" id="UP000326198">
    <property type="component" value="Unassembled WGS sequence"/>
</dbReference>
<dbReference type="EMBL" id="ML736189">
    <property type="protein sequence ID" value="KAE8379781.1"/>
    <property type="molecule type" value="Genomic_DNA"/>
</dbReference>